<keyword evidence="7" id="KW-1185">Reference proteome</keyword>
<accession>A0A9P1E3G1</accession>
<protein>
    <recommendedName>
        <fullName evidence="5">Glycosyltransferase</fullName>
        <ecNumber evidence="5">2.4.1.-</ecNumber>
    </recommendedName>
</protein>
<comment type="similarity">
    <text evidence="1 4">Belongs to the UDP-glycosyltransferase family.</text>
</comment>
<dbReference type="CDD" id="cd03784">
    <property type="entry name" value="GT1_Gtf-like"/>
    <property type="match status" value="1"/>
</dbReference>
<dbReference type="EC" id="2.4.1.-" evidence="5"/>
<dbReference type="Proteomes" id="UP001152484">
    <property type="component" value="Unassembled WGS sequence"/>
</dbReference>
<proteinExistence type="inferred from homology"/>
<organism evidence="6 7">
    <name type="scientific">Cuscuta europaea</name>
    <name type="common">European dodder</name>
    <dbReference type="NCBI Taxonomy" id="41803"/>
    <lineage>
        <taxon>Eukaryota</taxon>
        <taxon>Viridiplantae</taxon>
        <taxon>Streptophyta</taxon>
        <taxon>Embryophyta</taxon>
        <taxon>Tracheophyta</taxon>
        <taxon>Spermatophyta</taxon>
        <taxon>Magnoliopsida</taxon>
        <taxon>eudicotyledons</taxon>
        <taxon>Gunneridae</taxon>
        <taxon>Pentapetalae</taxon>
        <taxon>asterids</taxon>
        <taxon>lamiids</taxon>
        <taxon>Solanales</taxon>
        <taxon>Convolvulaceae</taxon>
        <taxon>Cuscuteae</taxon>
        <taxon>Cuscuta</taxon>
        <taxon>Cuscuta subgen. Cuscuta</taxon>
    </lineage>
</organism>
<dbReference type="PANTHER" id="PTHR11926:SF774">
    <property type="entry name" value="UDP-GLYCOSYLTRANSFERASE 85A1-RELATED"/>
    <property type="match status" value="1"/>
</dbReference>
<comment type="caution">
    <text evidence="6">The sequence shown here is derived from an EMBL/GenBank/DDBJ whole genome shotgun (WGS) entry which is preliminary data.</text>
</comment>
<dbReference type="FunFam" id="3.40.50.2000:FF:000078">
    <property type="entry name" value="Glycosyltransferase"/>
    <property type="match status" value="1"/>
</dbReference>
<dbReference type="EMBL" id="CAMAPE010000009">
    <property type="protein sequence ID" value="CAH9075303.1"/>
    <property type="molecule type" value="Genomic_DNA"/>
</dbReference>
<dbReference type="InterPro" id="IPR002213">
    <property type="entry name" value="UDP_glucos_trans"/>
</dbReference>
<dbReference type="Pfam" id="PF00201">
    <property type="entry name" value="UDPGT"/>
    <property type="match status" value="1"/>
</dbReference>
<gene>
    <name evidence="6" type="ORF">CEURO_LOCUS5569</name>
</gene>
<name>A0A9P1E3G1_CUSEU</name>
<dbReference type="GO" id="GO:0080043">
    <property type="term" value="F:quercetin 3-O-glucosyltransferase activity"/>
    <property type="evidence" value="ECO:0007669"/>
    <property type="project" value="TreeGrafter"/>
</dbReference>
<evidence type="ECO:0000256" key="1">
    <source>
        <dbReference type="ARBA" id="ARBA00009995"/>
    </source>
</evidence>
<sequence>MVASHSTKPQKPHAVLVCFPLQGHVNPSVHLACRLAEKGFTITFINTQSVHRHLTKSNKQDGDDGDIFSGSREQGLDIRYVTIPDGLPVEWDRSVNHDQFMAALLHVYSAHVEEALKGILKSTPPVNCLIADTFFVFPGKLAKKYDLIYISFWTEPALVFTLYYHIHLLKLNGHYGCSDVRKDEIDYVPGVGSIRPKDLMSYIQETDTTTVCHQIIDTAFADARDHADFVLCNTIQELEQHTIGALQEKMKFFAAGPIFPPSFSSNPQVKTSLWLESDCTQWLNSKPHGSVLYVSFGSYAHLSKQEILEIAYGLSLSQENFIWALRPDMVSSNDSNLLPRDIIEEVSDRGLIIPWCNQKQVLTNPAVGGFLTHCGWNSTLESIWCEVPLLCFPLLTDQFTNRKLIVDDWKIGMDLCDKKPISKLEIAGKIKQLIGGKSSEELRNAMKKVKKTMEDALSKSGSSRKNLDQFISNVLTTIHIRGGHDSIVYSSES</sequence>
<keyword evidence="2 4" id="KW-0328">Glycosyltransferase</keyword>
<dbReference type="GO" id="GO:0080044">
    <property type="term" value="F:quercetin 7-O-glucosyltransferase activity"/>
    <property type="evidence" value="ECO:0007669"/>
    <property type="project" value="TreeGrafter"/>
</dbReference>
<dbReference type="PROSITE" id="PS00375">
    <property type="entry name" value="UDPGT"/>
    <property type="match status" value="1"/>
</dbReference>
<evidence type="ECO:0000256" key="4">
    <source>
        <dbReference type="RuleBase" id="RU003718"/>
    </source>
</evidence>
<reference evidence="6" key="1">
    <citation type="submission" date="2022-07" db="EMBL/GenBank/DDBJ databases">
        <authorList>
            <person name="Macas J."/>
            <person name="Novak P."/>
            <person name="Neumann P."/>
        </authorList>
    </citation>
    <scope>NUCLEOTIDE SEQUENCE</scope>
</reference>
<dbReference type="Gene3D" id="3.40.50.2000">
    <property type="entry name" value="Glycogen Phosphorylase B"/>
    <property type="match status" value="2"/>
</dbReference>
<dbReference type="AlphaFoldDB" id="A0A9P1E3G1"/>
<evidence type="ECO:0000256" key="5">
    <source>
        <dbReference type="RuleBase" id="RU362057"/>
    </source>
</evidence>
<evidence type="ECO:0000313" key="6">
    <source>
        <dbReference type="EMBL" id="CAH9075303.1"/>
    </source>
</evidence>
<dbReference type="InterPro" id="IPR035595">
    <property type="entry name" value="UDP_glycos_trans_CS"/>
</dbReference>
<evidence type="ECO:0000256" key="2">
    <source>
        <dbReference type="ARBA" id="ARBA00022676"/>
    </source>
</evidence>
<dbReference type="SUPFAM" id="SSF53756">
    <property type="entry name" value="UDP-Glycosyltransferase/glycogen phosphorylase"/>
    <property type="match status" value="1"/>
</dbReference>
<evidence type="ECO:0000256" key="3">
    <source>
        <dbReference type="ARBA" id="ARBA00022679"/>
    </source>
</evidence>
<dbReference type="OrthoDB" id="5835829at2759"/>
<evidence type="ECO:0000313" key="7">
    <source>
        <dbReference type="Proteomes" id="UP001152484"/>
    </source>
</evidence>
<keyword evidence="3 4" id="KW-0808">Transferase</keyword>
<dbReference type="PANTHER" id="PTHR11926">
    <property type="entry name" value="GLUCOSYL/GLUCURONOSYL TRANSFERASES"/>
    <property type="match status" value="1"/>
</dbReference>